<dbReference type="EMBL" id="JABANN010001885">
    <property type="protein sequence ID" value="KAF4648617.1"/>
    <property type="molecule type" value="Genomic_DNA"/>
</dbReference>
<sequence length="353" mass="37811">DLKAISASDARGHPGEAAGNSCPDSPEEDLQMLWAVQETADGAPAKQAGPTLTLHPAGGQPSFTALLDSGAVRNYVSHELAVARGWKISPCSTSAKLANGAVVKLSGTTQVTVNRDGRDHELQFFVLPGSGASPGVDGSTCILGVRSMCALKISLCFDEVSGSRQVIVRTPVRPSSDSSSTDLAQDGHLLYVALAGEDLPITVVEERQHVVYRCERGVDELLAVSGPAQESACFGRTAKLGAQWRQVKAAPEYSIRLRPLADGEAKDCPTQSHTVEVRWSSSPLARQGPVHDYPQSLFAGLSSSQQQSYLEELDRFQERGWWEPLQERLPSEGTEDHSCLPEAIAFPVVQGEK</sequence>
<proteinExistence type="predicted"/>
<evidence type="ECO:0000313" key="2">
    <source>
        <dbReference type="EMBL" id="KAF4648617.1"/>
    </source>
</evidence>
<dbReference type="Gene3D" id="2.40.70.10">
    <property type="entry name" value="Acid Proteases"/>
    <property type="match status" value="1"/>
</dbReference>
<dbReference type="InterPro" id="IPR021109">
    <property type="entry name" value="Peptidase_aspartic_dom_sf"/>
</dbReference>
<comment type="caution">
    <text evidence="2">The sequence shown here is derived from an EMBL/GenBank/DDBJ whole genome shotgun (WGS) entry which is preliminary data.</text>
</comment>
<evidence type="ECO:0000313" key="3">
    <source>
        <dbReference type="Proteomes" id="UP000572268"/>
    </source>
</evidence>
<feature type="region of interest" description="Disordered" evidence="1">
    <location>
        <begin position="1"/>
        <end position="27"/>
    </location>
</feature>
<gene>
    <name evidence="2" type="ORF">FOL46_002681</name>
</gene>
<feature type="non-terminal residue" evidence="2">
    <location>
        <position position="353"/>
    </location>
</feature>
<dbReference type="AlphaFoldDB" id="A0A7J6KNF9"/>
<protein>
    <submittedName>
        <fullName evidence="2">Uncharacterized protein</fullName>
    </submittedName>
</protein>
<accession>A0A7J6KNF9</accession>
<dbReference type="CDD" id="cd00303">
    <property type="entry name" value="retropepsin_like"/>
    <property type="match status" value="1"/>
</dbReference>
<dbReference type="Proteomes" id="UP000572268">
    <property type="component" value="Unassembled WGS sequence"/>
</dbReference>
<feature type="non-terminal residue" evidence="2">
    <location>
        <position position="1"/>
    </location>
</feature>
<organism evidence="2 3">
    <name type="scientific">Perkinsus olseni</name>
    <name type="common">Perkinsus atlanticus</name>
    <dbReference type="NCBI Taxonomy" id="32597"/>
    <lineage>
        <taxon>Eukaryota</taxon>
        <taxon>Sar</taxon>
        <taxon>Alveolata</taxon>
        <taxon>Perkinsozoa</taxon>
        <taxon>Perkinsea</taxon>
        <taxon>Perkinsida</taxon>
        <taxon>Perkinsidae</taxon>
        <taxon>Perkinsus</taxon>
    </lineage>
</organism>
<reference evidence="2 3" key="1">
    <citation type="submission" date="2020-04" db="EMBL/GenBank/DDBJ databases">
        <title>Perkinsus olseni comparative genomics.</title>
        <authorList>
            <person name="Bogema D.R."/>
        </authorList>
    </citation>
    <scope>NUCLEOTIDE SEQUENCE [LARGE SCALE GENOMIC DNA]</scope>
    <source>
        <strain evidence="2">ATCC PRA-31</strain>
    </source>
</reference>
<name>A0A7J6KNF9_PEROL</name>
<evidence type="ECO:0000256" key="1">
    <source>
        <dbReference type="SAM" id="MobiDB-lite"/>
    </source>
</evidence>